<comment type="caution">
    <text evidence="2">The sequence shown here is derived from an EMBL/GenBank/DDBJ whole genome shotgun (WGS) entry which is preliminary data.</text>
</comment>
<reference evidence="2 3" key="1">
    <citation type="submission" date="2021-06" db="EMBL/GenBank/DDBJ databases">
        <authorList>
            <person name="Kallberg Y."/>
            <person name="Tangrot J."/>
            <person name="Rosling A."/>
        </authorList>
    </citation>
    <scope>NUCLEOTIDE SEQUENCE [LARGE SCALE GENOMIC DNA]</scope>
    <source>
        <strain evidence="2 3">120-4 pot B 10/14</strain>
    </source>
</reference>
<dbReference type="Proteomes" id="UP000789901">
    <property type="component" value="Unassembled WGS sequence"/>
</dbReference>
<keyword evidence="3" id="KW-1185">Reference proteome</keyword>
<evidence type="ECO:0000313" key="2">
    <source>
        <dbReference type="EMBL" id="CAG8560594.1"/>
    </source>
</evidence>
<feature type="region of interest" description="Disordered" evidence="1">
    <location>
        <begin position="160"/>
        <end position="179"/>
    </location>
</feature>
<dbReference type="EMBL" id="CAJVQB010002059">
    <property type="protein sequence ID" value="CAG8560594.1"/>
    <property type="molecule type" value="Genomic_DNA"/>
</dbReference>
<sequence>MALDDYYASEEFNNPTRDENNTYETDSSELEMIEKKRIRNSILRRENYQRKIEKDLYERENKKGIKNKENDTTELIQKLLKSYNALSQGINQEKEDTPKMNAILEPKTLVLDLIKNFYKEGATVELELLPTIMDHLKKIKVPEGRRTGIKIEKEENEPCLDGSKSLKVDDGKTGKTEGGERSKIVRKVRVIMGANKPIRSYSKCEKGRVSDDDNGKVDRCKIYHGSSQGTGRDNNGALENADCDDDDKTIVEEDEDIKEPIGKNLDHACQSWLEKVTKFKKLVGWDKSNRLKEESQYLNDRGAGIDDDVARQEWNNRGADRDNKEAAKGLVGINSNRIEIKHTRRRNLTWKDKNDGEHNKEKSIGIEIDKYEHETNLDSFRSSEINSSKESCDLGLRHETGVEDSEKNGIKFGVNEQQYKSWDINCVNGYSKVEAVDDGREEGEKEPHVKNKLEGNMIVQSNPGGRYDDINCSRNSISPFENQKAKLEWNLEPTEGGCPGTKGLEGLENSRPDRMDVCSIDLKLAVDKFESKNIWSEDQFQGSNVQVIGNDSSKGIILVSKIKGEEDQRRRIVSNDGRYQTNDKKIEDLPISDQEVIQNIEYAEKGVIVASEVGDINKHMNVIIENEMNNLLFDPRGNILPKNERK</sequence>
<evidence type="ECO:0000313" key="3">
    <source>
        <dbReference type="Proteomes" id="UP000789901"/>
    </source>
</evidence>
<feature type="region of interest" description="Disordered" evidence="1">
    <location>
        <begin position="1"/>
        <end position="28"/>
    </location>
</feature>
<organism evidence="2 3">
    <name type="scientific">Gigaspora margarita</name>
    <dbReference type="NCBI Taxonomy" id="4874"/>
    <lineage>
        <taxon>Eukaryota</taxon>
        <taxon>Fungi</taxon>
        <taxon>Fungi incertae sedis</taxon>
        <taxon>Mucoromycota</taxon>
        <taxon>Glomeromycotina</taxon>
        <taxon>Glomeromycetes</taxon>
        <taxon>Diversisporales</taxon>
        <taxon>Gigasporaceae</taxon>
        <taxon>Gigaspora</taxon>
    </lineage>
</organism>
<evidence type="ECO:0000256" key="1">
    <source>
        <dbReference type="SAM" id="MobiDB-lite"/>
    </source>
</evidence>
<protein>
    <submittedName>
        <fullName evidence="2">30530_t:CDS:1</fullName>
    </submittedName>
</protein>
<gene>
    <name evidence="2" type="ORF">GMARGA_LOCUS4999</name>
</gene>
<accession>A0ABN7UEP9</accession>
<name>A0ABN7UEP9_GIGMA</name>
<feature type="compositionally biased region" description="Basic and acidic residues" evidence="1">
    <location>
        <begin position="164"/>
        <end position="179"/>
    </location>
</feature>
<proteinExistence type="predicted"/>